<proteinExistence type="predicted"/>
<keyword evidence="2" id="KW-1185">Reference proteome</keyword>
<organism evidence="1 2">
    <name type="scientific">Mycolicibacterium rutilum</name>
    <name type="common">Mycobacterium rutilum</name>
    <dbReference type="NCBI Taxonomy" id="370526"/>
    <lineage>
        <taxon>Bacteria</taxon>
        <taxon>Bacillati</taxon>
        <taxon>Actinomycetota</taxon>
        <taxon>Actinomycetes</taxon>
        <taxon>Mycobacteriales</taxon>
        <taxon>Mycobacteriaceae</taxon>
        <taxon>Mycolicibacterium</taxon>
    </lineage>
</organism>
<gene>
    <name evidence="1" type="ORF">SAMN04489835_4229</name>
</gene>
<evidence type="ECO:0000313" key="1">
    <source>
        <dbReference type="EMBL" id="SEH79568.1"/>
    </source>
</evidence>
<evidence type="ECO:0000313" key="2">
    <source>
        <dbReference type="Proteomes" id="UP000182915"/>
    </source>
</evidence>
<dbReference type="AlphaFoldDB" id="A0A1H6L576"/>
<reference evidence="2" key="1">
    <citation type="submission" date="2016-10" db="EMBL/GenBank/DDBJ databases">
        <authorList>
            <person name="Varghese N."/>
            <person name="Submissions S."/>
        </authorList>
    </citation>
    <scope>NUCLEOTIDE SEQUENCE [LARGE SCALE GENOMIC DNA]</scope>
    <source>
        <strain evidence="2">DSM 45405</strain>
    </source>
</reference>
<dbReference type="EMBL" id="LT629971">
    <property type="protein sequence ID" value="SEH79568.1"/>
    <property type="molecule type" value="Genomic_DNA"/>
</dbReference>
<dbReference type="Proteomes" id="UP000182915">
    <property type="component" value="Chromosome I"/>
</dbReference>
<dbReference type="STRING" id="370526.SAMN04489835_4229"/>
<accession>A0A1H6L576</accession>
<name>A0A1H6L576_MYCRU</name>
<sequence>MVLSGPALRAALECALIAVKHRKWGGVPYQKYEALACELAAAMAVAGHSDVRSSAISKAVAVEQPTVPADEVAARLHISDRQARRLAPRLGGRKIAGRWFVDETALREHIEGRL</sequence>
<protein>
    <submittedName>
        <fullName evidence="1">Uncharacterized protein</fullName>
    </submittedName>
</protein>